<keyword evidence="1" id="KW-0472">Membrane</keyword>
<evidence type="ECO:0000259" key="2">
    <source>
        <dbReference type="PROSITE" id="PS50800"/>
    </source>
</evidence>
<evidence type="ECO:0000256" key="1">
    <source>
        <dbReference type="SAM" id="Phobius"/>
    </source>
</evidence>
<dbReference type="SUPFAM" id="SSF68906">
    <property type="entry name" value="SAP domain"/>
    <property type="match status" value="1"/>
</dbReference>
<dbReference type="InterPro" id="IPR003034">
    <property type="entry name" value="SAP_dom"/>
</dbReference>
<organism evidence="3 4">
    <name type="scientific">Calocera viscosa (strain TUFC12733)</name>
    <dbReference type="NCBI Taxonomy" id="1330018"/>
    <lineage>
        <taxon>Eukaryota</taxon>
        <taxon>Fungi</taxon>
        <taxon>Dikarya</taxon>
        <taxon>Basidiomycota</taxon>
        <taxon>Agaricomycotina</taxon>
        <taxon>Dacrymycetes</taxon>
        <taxon>Dacrymycetales</taxon>
        <taxon>Dacrymycetaceae</taxon>
        <taxon>Calocera</taxon>
    </lineage>
</organism>
<keyword evidence="4" id="KW-1185">Reference proteome</keyword>
<dbReference type="STRING" id="1330018.A0A167LLN5"/>
<evidence type="ECO:0000313" key="3">
    <source>
        <dbReference type="EMBL" id="KZO95821.1"/>
    </source>
</evidence>
<dbReference type="SMART" id="SM00513">
    <property type="entry name" value="SAP"/>
    <property type="match status" value="1"/>
</dbReference>
<gene>
    <name evidence="3" type="ORF">CALVIDRAFT_598882</name>
</gene>
<dbReference type="OrthoDB" id="445357at2759"/>
<evidence type="ECO:0000313" key="4">
    <source>
        <dbReference type="Proteomes" id="UP000076738"/>
    </source>
</evidence>
<feature type="transmembrane region" description="Helical" evidence="1">
    <location>
        <begin position="311"/>
        <end position="330"/>
    </location>
</feature>
<accession>A0A167LLN5</accession>
<feature type="domain" description="SAP" evidence="2">
    <location>
        <begin position="41"/>
        <end position="75"/>
    </location>
</feature>
<keyword evidence="1" id="KW-0812">Transmembrane</keyword>
<keyword evidence="1" id="KW-1133">Transmembrane helix</keyword>
<dbReference type="AlphaFoldDB" id="A0A167LLN5"/>
<reference evidence="3 4" key="1">
    <citation type="journal article" date="2016" name="Mol. Biol. Evol.">
        <title>Comparative Genomics of Early-Diverging Mushroom-Forming Fungi Provides Insights into the Origins of Lignocellulose Decay Capabilities.</title>
        <authorList>
            <person name="Nagy L.G."/>
            <person name="Riley R."/>
            <person name="Tritt A."/>
            <person name="Adam C."/>
            <person name="Daum C."/>
            <person name="Floudas D."/>
            <person name="Sun H."/>
            <person name="Yadav J.S."/>
            <person name="Pangilinan J."/>
            <person name="Larsson K.H."/>
            <person name="Matsuura K."/>
            <person name="Barry K."/>
            <person name="Labutti K."/>
            <person name="Kuo R."/>
            <person name="Ohm R.A."/>
            <person name="Bhattacharya S.S."/>
            <person name="Shirouzu T."/>
            <person name="Yoshinaga Y."/>
            <person name="Martin F.M."/>
            <person name="Grigoriev I.V."/>
            <person name="Hibbett D.S."/>
        </authorList>
    </citation>
    <scope>NUCLEOTIDE SEQUENCE [LARGE SCALE GENOMIC DNA]</scope>
    <source>
        <strain evidence="3 4">TUFC12733</strain>
    </source>
</reference>
<dbReference type="Gene3D" id="1.10.720.30">
    <property type="entry name" value="SAP domain"/>
    <property type="match status" value="1"/>
</dbReference>
<dbReference type="Proteomes" id="UP000076738">
    <property type="component" value="Unassembled WGS sequence"/>
</dbReference>
<proteinExistence type="predicted"/>
<dbReference type="Pfam" id="PF02037">
    <property type="entry name" value="SAP"/>
    <property type="match status" value="1"/>
</dbReference>
<dbReference type="EMBL" id="KV417287">
    <property type="protein sequence ID" value="KZO95821.1"/>
    <property type="molecule type" value="Genomic_DNA"/>
</dbReference>
<dbReference type="InterPro" id="IPR036361">
    <property type="entry name" value="SAP_dom_sf"/>
</dbReference>
<sequence length="347" mass="36770">MFGGATTPVRQIIRVKSAGQLRPRARTLVSSVLLSRSATDWQSEPVSKLKEELKKRGLAASGNKNSLIKRLVQADHSRELASLSSSRDAAALVVPPVPPLPKTTPPTPPKARMVSTTARVHALVANVGRDKFSPRPFAFAVELPAAEPEPEEPGPNIPFLADNFASKASESASPPQIPSTASDTPKVLTVASASTHLSGGPVSNVFETADAHAQELGAAVKEAAEAAAQKIATGDTAGVWGSVKETVGWEKVFGSELEGKVKGAVKQGAQATQEAIQNLPDVKEYVGFPEVNEQNNKKERMRDMTPEESTGLWAFGGILAGGWLMGTIFAPTKSKKRPTEHKAEAKH</sequence>
<dbReference type="PROSITE" id="PS50800">
    <property type="entry name" value="SAP"/>
    <property type="match status" value="1"/>
</dbReference>
<protein>
    <recommendedName>
        <fullName evidence="2">SAP domain-containing protein</fullName>
    </recommendedName>
</protein>
<name>A0A167LLN5_CALVF</name>